<dbReference type="Proteomes" id="UP000789366">
    <property type="component" value="Unassembled WGS sequence"/>
</dbReference>
<proteinExistence type="predicted"/>
<evidence type="ECO:0000313" key="2">
    <source>
        <dbReference type="Proteomes" id="UP000789366"/>
    </source>
</evidence>
<comment type="caution">
    <text evidence="1">The sequence shown here is derived from an EMBL/GenBank/DDBJ whole genome shotgun (WGS) entry which is preliminary data.</text>
</comment>
<evidence type="ECO:0000313" key="1">
    <source>
        <dbReference type="EMBL" id="CAG8742163.1"/>
    </source>
</evidence>
<accession>A0ACA9Q9T2</accession>
<name>A0ACA9Q9T2_9GLOM</name>
<protein>
    <submittedName>
        <fullName evidence="1">18128_t:CDS:1</fullName>
    </submittedName>
</protein>
<sequence>MLSPVIELHTLRHLKKGHNIESYYDGDYGALFSSGQVFLVDGYRKLITATIIISRTINTTTEIKVMASYKVVSLKITMFK</sequence>
<organism evidence="1 2">
    <name type="scientific">Cetraspora pellucida</name>
    <dbReference type="NCBI Taxonomy" id="1433469"/>
    <lineage>
        <taxon>Eukaryota</taxon>
        <taxon>Fungi</taxon>
        <taxon>Fungi incertae sedis</taxon>
        <taxon>Mucoromycota</taxon>
        <taxon>Glomeromycotina</taxon>
        <taxon>Glomeromycetes</taxon>
        <taxon>Diversisporales</taxon>
        <taxon>Gigasporaceae</taxon>
        <taxon>Cetraspora</taxon>
    </lineage>
</organism>
<gene>
    <name evidence="1" type="ORF">SPELUC_LOCUS13889</name>
</gene>
<keyword evidence="2" id="KW-1185">Reference proteome</keyword>
<feature type="non-terminal residue" evidence="1">
    <location>
        <position position="1"/>
    </location>
</feature>
<dbReference type="EMBL" id="CAJVPW010038426">
    <property type="protein sequence ID" value="CAG8742163.1"/>
    <property type="molecule type" value="Genomic_DNA"/>
</dbReference>
<feature type="non-terminal residue" evidence="1">
    <location>
        <position position="80"/>
    </location>
</feature>
<reference evidence="1" key="1">
    <citation type="submission" date="2021-06" db="EMBL/GenBank/DDBJ databases">
        <authorList>
            <person name="Kallberg Y."/>
            <person name="Tangrot J."/>
            <person name="Rosling A."/>
        </authorList>
    </citation>
    <scope>NUCLEOTIDE SEQUENCE</scope>
    <source>
        <strain evidence="1">28 12/20/2015</strain>
    </source>
</reference>